<sequence>MYFVYILLMNNKKLYTGYTSNIKRRLNEHKRGANETTKKYLPIKLIFCEIFLNKKDAERREKYFKTSKGKSTIKLMLREYFQK</sequence>
<dbReference type="InterPro" id="IPR000305">
    <property type="entry name" value="GIY-YIG_endonuc"/>
</dbReference>
<dbReference type="Gene3D" id="3.40.1440.10">
    <property type="entry name" value="GIY-YIG endonuclease"/>
    <property type="match status" value="1"/>
</dbReference>
<organism evidence="3 4">
    <name type="scientific">Candidatus Falkowbacteria bacterium RIFOXYA2_FULL_47_19</name>
    <dbReference type="NCBI Taxonomy" id="1797994"/>
    <lineage>
        <taxon>Bacteria</taxon>
        <taxon>Candidatus Falkowiibacteriota</taxon>
    </lineage>
</organism>
<feature type="domain" description="GIY-YIG" evidence="2">
    <location>
        <begin position="1"/>
        <end position="74"/>
    </location>
</feature>
<dbReference type="SUPFAM" id="SSF82771">
    <property type="entry name" value="GIY-YIG endonuclease"/>
    <property type="match status" value="1"/>
</dbReference>
<protein>
    <recommendedName>
        <fullName evidence="2">GIY-YIG domain-containing protein</fullName>
    </recommendedName>
</protein>
<dbReference type="PANTHER" id="PTHR34477">
    <property type="entry name" value="UPF0213 PROTEIN YHBQ"/>
    <property type="match status" value="1"/>
</dbReference>
<evidence type="ECO:0000256" key="1">
    <source>
        <dbReference type="ARBA" id="ARBA00007435"/>
    </source>
</evidence>
<dbReference type="PANTHER" id="PTHR34477:SF1">
    <property type="entry name" value="UPF0213 PROTEIN YHBQ"/>
    <property type="match status" value="1"/>
</dbReference>
<dbReference type="Proteomes" id="UP000178367">
    <property type="component" value="Unassembled WGS sequence"/>
</dbReference>
<dbReference type="PROSITE" id="PS50164">
    <property type="entry name" value="GIY_YIG"/>
    <property type="match status" value="1"/>
</dbReference>
<dbReference type="InterPro" id="IPR035901">
    <property type="entry name" value="GIY-YIG_endonuc_sf"/>
</dbReference>
<gene>
    <name evidence="3" type="ORF">A2227_00250</name>
</gene>
<evidence type="ECO:0000259" key="2">
    <source>
        <dbReference type="PROSITE" id="PS50164"/>
    </source>
</evidence>
<evidence type="ECO:0000313" key="3">
    <source>
        <dbReference type="EMBL" id="OGF25629.1"/>
    </source>
</evidence>
<dbReference type="InterPro" id="IPR050190">
    <property type="entry name" value="UPF0213_domain"/>
</dbReference>
<evidence type="ECO:0000313" key="4">
    <source>
        <dbReference type="Proteomes" id="UP000178367"/>
    </source>
</evidence>
<reference evidence="3 4" key="1">
    <citation type="journal article" date="2016" name="Nat. Commun.">
        <title>Thousands of microbial genomes shed light on interconnected biogeochemical processes in an aquifer system.</title>
        <authorList>
            <person name="Anantharaman K."/>
            <person name="Brown C.T."/>
            <person name="Hug L.A."/>
            <person name="Sharon I."/>
            <person name="Castelle C.J."/>
            <person name="Probst A.J."/>
            <person name="Thomas B.C."/>
            <person name="Singh A."/>
            <person name="Wilkins M.J."/>
            <person name="Karaoz U."/>
            <person name="Brodie E.L."/>
            <person name="Williams K.H."/>
            <person name="Hubbard S.S."/>
            <person name="Banfield J.F."/>
        </authorList>
    </citation>
    <scope>NUCLEOTIDE SEQUENCE [LARGE SCALE GENOMIC DNA]</scope>
</reference>
<comment type="caution">
    <text evidence="3">The sequence shown here is derived from an EMBL/GenBank/DDBJ whole genome shotgun (WGS) entry which is preliminary data.</text>
</comment>
<dbReference type="EMBL" id="MFGB01000020">
    <property type="protein sequence ID" value="OGF25629.1"/>
    <property type="molecule type" value="Genomic_DNA"/>
</dbReference>
<accession>A0A1F5SG45</accession>
<dbReference type="AlphaFoldDB" id="A0A1F5SG45"/>
<dbReference type="Pfam" id="PF01541">
    <property type="entry name" value="GIY-YIG"/>
    <property type="match status" value="1"/>
</dbReference>
<comment type="similarity">
    <text evidence="1">Belongs to the UPF0213 family.</text>
</comment>
<proteinExistence type="inferred from homology"/>
<name>A0A1F5SG45_9BACT</name>